<dbReference type="Proteomes" id="UP000322530">
    <property type="component" value="Unassembled WGS sequence"/>
</dbReference>
<dbReference type="AlphaFoldDB" id="A0A5A5TGD4"/>
<sequence length="216" mass="24254">MILSAAEAVFAEHGFDGTSVDAIATQAGYNKSLLFQYFGDKLGLYTQVLKRADGEMSDLLTRLFASLLAVNDDAVVLQAHQLKSFLTAMVQALFDYLFEHPRLMRILNWEMAEGWQTFAQIASQFPPTDMVQLEPFFRKARQAGLLRSDFVAMIQLTLMVPICQVYLSYLPLYQRLLPDEDLSSASELVRTREYLVDFVVAGMMSGPSGTKTEKDA</sequence>
<dbReference type="SUPFAM" id="SSF46689">
    <property type="entry name" value="Homeodomain-like"/>
    <property type="match status" value="1"/>
</dbReference>
<dbReference type="InterPro" id="IPR041474">
    <property type="entry name" value="NicS_C"/>
</dbReference>
<dbReference type="InterPro" id="IPR036271">
    <property type="entry name" value="Tet_transcr_reg_TetR-rel_C_sf"/>
</dbReference>
<dbReference type="PANTHER" id="PTHR30328">
    <property type="entry name" value="TRANSCRIPTIONAL REPRESSOR"/>
    <property type="match status" value="1"/>
</dbReference>
<dbReference type="InterPro" id="IPR050109">
    <property type="entry name" value="HTH-type_TetR-like_transc_reg"/>
</dbReference>
<feature type="DNA-binding region" description="H-T-H motif" evidence="2">
    <location>
        <begin position="19"/>
        <end position="38"/>
    </location>
</feature>
<dbReference type="SUPFAM" id="SSF48498">
    <property type="entry name" value="Tetracyclin repressor-like, C-terminal domain"/>
    <property type="match status" value="1"/>
</dbReference>
<evidence type="ECO:0000259" key="3">
    <source>
        <dbReference type="PROSITE" id="PS50977"/>
    </source>
</evidence>
<accession>A0A5A5TGD4</accession>
<proteinExistence type="predicted"/>
<evidence type="ECO:0000313" key="5">
    <source>
        <dbReference type="Proteomes" id="UP000322530"/>
    </source>
</evidence>
<name>A0A5A5TGD4_9CHLR</name>
<dbReference type="Pfam" id="PF17938">
    <property type="entry name" value="TetR_C_29"/>
    <property type="match status" value="1"/>
</dbReference>
<dbReference type="PRINTS" id="PR00455">
    <property type="entry name" value="HTHTETR"/>
</dbReference>
<organism evidence="4 5">
    <name type="scientific">Dictyobacter arantiisoli</name>
    <dbReference type="NCBI Taxonomy" id="2014874"/>
    <lineage>
        <taxon>Bacteria</taxon>
        <taxon>Bacillati</taxon>
        <taxon>Chloroflexota</taxon>
        <taxon>Ktedonobacteria</taxon>
        <taxon>Ktedonobacterales</taxon>
        <taxon>Dictyobacteraceae</taxon>
        <taxon>Dictyobacter</taxon>
    </lineage>
</organism>
<dbReference type="PANTHER" id="PTHR30328:SF54">
    <property type="entry name" value="HTH-TYPE TRANSCRIPTIONAL REPRESSOR SCO4008"/>
    <property type="match status" value="1"/>
</dbReference>
<keyword evidence="1 2" id="KW-0238">DNA-binding</keyword>
<dbReference type="EMBL" id="BIXY01000056">
    <property type="protein sequence ID" value="GCF09984.1"/>
    <property type="molecule type" value="Genomic_DNA"/>
</dbReference>
<dbReference type="GO" id="GO:0006355">
    <property type="term" value="P:regulation of DNA-templated transcription"/>
    <property type="evidence" value="ECO:0007669"/>
    <property type="project" value="UniProtKB-ARBA"/>
</dbReference>
<dbReference type="InterPro" id="IPR009057">
    <property type="entry name" value="Homeodomain-like_sf"/>
</dbReference>
<dbReference type="Pfam" id="PF00440">
    <property type="entry name" value="TetR_N"/>
    <property type="match status" value="1"/>
</dbReference>
<evidence type="ECO:0000256" key="1">
    <source>
        <dbReference type="ARBA" id="ARBA00023125"/>
    </source>
</evidence>
<dbReference type="PROSITE" id="PS50977">
    <property type="entry name" value="HTH_TETR_2"/>
    <property type="match status" value="1"/>
</dbReference>
<evidence type="ECO:0000313" key="4">
    <source>
        <dbReference type="EMBL" id="GCF09984.1"/>
    </source>
</evidence>
<reference evidence="4 5" key="1">
    <citation type="submission" date="2019-01" db="EMBL/GenBank/DDBJ databases">
        <title>Draft genome sequence of Dictyobacter sp. Uno17.</title>
        <authorList>
            <person name="Wang C.M."/>
            <person name="Zheng Y."/>
            <person name="Sakai Y."/>
            <person name="Abe K."/>
            <person name="Yokota A."/>
            <person name="Yabe S."/>
        </authorList>
    </citation>
    <scope>NUCLEOTIDE SEQUENCE [LARGE SCALE GENOMIC DNA]</scope>
    <source>
        <strain evidence="4 5">Uno17</strain>
    </source>
</reference>
<protein>
    <recommendedName>
        <fullName evidence="3">HTH tetR-type domain-containing protein</fullName>
    </recommendedName>
</protein>
<evidence type="ECO:0000256" key="2">
    <source>
        <dbReference type="PROSITE-ProRule" id="PRU00335"/>
    </source>
</evidence>
<dbReference type="InterPro" id="IPR001647">
    <property type="entry name" value="HTH_TetR"/>
</dbReference>
<comment type="caution">
    <text evidence="4">The sequence shown here is derived from an EMBL/GenBank/DDBJ whole genome shotgun (WGS) entry which is preliminary data.</text>
</comment>
<gene>
    <name evidence="4" type="ORF">KDI_35480</name>
</gene>
<dbReference type="Gene3D" id="1.10.357.10">
    <property type="entry name" value="Tetracycline Repressor, domain 2"/>
    <property type="match status" value="1"/>
</dbReference>
<feature type="domain" description="HTH tetR-type" evidence="3">
    <location>
        <begin position="1"/>
        <end position="56"/>
    </location>
</feature>
<dbReference type="GO" id="GO:0003677">
    <property type="term" value="F:DNA binding"/>
    <property type="evidence" value="ECO:0007669"/>
    <property type="project" value="UniProtKB-UniRule"/>
</dbReference>
<keyword evidence="5" id="KW-1185">Reference proteome</keyword>